<dbReference type="Gene3D" id="3.40.50.970">
    <property type="match status" value="1"/>
</dbReference>
<evidence type="ECO:0000313" key="4">
    <source>
        <dbReference type="EMBL" id="CAB4883939.1"/>
    </source>
</evidence>
<reference evidence="5" key="1">
    <citation type="submission" date="2020-05" db="EMBL/GenBank/DDBJ databases">
        <authorList>
            <person name="Chiriac C."/>
            <person name="Salcher M."/>
            <person name="Ghai R."/>
            <person name="Kavagutti S V."/>
        </authorList>
    </citation>
    <scope>NUCLEOTIDE SEQUENCE</scope>
</reference>
<dbReference type="EMBL" id="CAFBPM010000030">
    <property type="protein sequence ID" value="CAB5032210.1"/>
    <property type="molecule type" value="Genomic_DNA"/>
</dbReference>
<evidence type="ECO:0000259" key="2">
    <source>
        <dbReference type="Pfam" id="PF01558"/>
    </source>
</evidence>
<dbReference type="InterPro" id="IPR029061">
    <property type="entry name" value="THDP-binding"/>
</dbReference>
<dbReference type="GO" id="GO:0016903">
    <property type="term" value="F:oxidoreductase activity, acting on the aldehyde or oxo group of donors"/>
    <property type="evidence" value="ECO:0007669"/>
    <property type="project" value="InterPro"/>
</dbReference>
<dbReference type="InterPro" id="IPR002880">
    <property type="entry name" value="Pyrv_Fd/Flavodoxin_OxRdtase_N"/>
</dbReference>
<dbReference type="AlphaFoldDB" id="A0A6J7RV08"/>
<dbReference type="EMBL" id="CAFBLT010000004">
    <property type="protein sequence ID" value="CAB4883939.1"/>
    <property type="molecule type" value="Genomic_DNA"/>
</dbReference>
<feature type="domain" description="Pyruvate flavodoxin/ferredoxin oxidoreductase pyrimidine binding" evidence="3">
    <location>
        <begin position="260"/>
        <end position="438"/>
    </location>
</feature>
<sequence>MSESVTTEKRDGVVVRFAGDSGDGMQLTGDRFTEISAVLGNDLATFPDYPAEIRAPAGTLAGVSAFQVHISDHEISTHGDSPNVLVAMNPAGLKANIAVMERGTTLIVNIDAFDERSLTKAGYTLSPLSDGSLSDFDVYEVPMTSITQEVCKDAGVKPRDAERSKNFFALGLVSWLFTRPIESTVKWIDARFGAKPQIAEANTRAFRAGYDFGETAELFQSRYEITAAEFKEGEYVNISGNTALSWGLIAASRQANLPLFLGSYPITPASDILHELSKRKEFGVRTFQAEDEIAGVGAALGAAFGGSLAVTTTSGPGLDLKAEMIGLAVSLELPLIIVDVQRAGPSTGLPTKTEQSDLLQALNGRHGESPVPVIAAMTPSQCFDAAIEAARIAVTYRTPVILLSDAYLANGSEPWLLPDVSKLPTIDANFATTTNAIADDGTPEFYPFKRDETTLVRPWAPPGLEGLEHRIGGLEKADGGGNVSYDGANHERMTQIRRARIEGIADSIPLTKVEDPSGEAKVCVVGWGSTYGALNAGVERVRATGHKAAHIHLTHLYPLPKDLGSMLKGYDSILVPELNLGQLSVILRSEFLVDAQSLSKVRGLPFKAAEIEDALMAMLEGSS</sequence>
<dbReference type="SUPFAM" id="SSF53323">
    <property type="entry name" value="Pyruvate-ferredoxin oxidoreductase, PFOR, domain III"/>
    <property type="match status" value="1"/>
</dbReference>
<keyword evidence="1" id="KW-0560">Oxidoreductase</keyword>
<dbReference type="Pfam" id="PF01558">
    <property type="entry name" value="POR"/>
    <property type="match status" value="1"/>
</dbReference>
<dbReference type="GO" id="GO:0006979">
    <property type="term" value="P:response to oxidative stress"/>
    <property type="evidence" value="ECO:0007669"/>
    <property type="project" value="TreeGrafter"/>
</dbReference>
<dbReference type="InterPro" id="IPR009014">
    <property type="entry name" value="Transketo_C/PFOR_II"/>
</dbReference>
<dbReference type="PANTHER" id="PTHR32154">
    <property type="entry name" value="PYRUVATE-FLAVODOXIN OXIDOREDUCTASE-RELATED"/>
    <property type="match status" value="1"/>
</dbReference>
<dbReference type="InterPro" id="IPR050722">
    <property type="entry name" value="Pyruvate:ferred/Flavod_OxRd"/>
</dbReference>
<dbReference type="SUPFAM" id="SSF52922">
    <property type="entry name" value="TK C-terminal domain-like"/>
    <property type="match status" value="1"/>
</dbReference>
<dbReference type="PANTHER" id="PTHR32154:SF20">
    <property type="entry name" value="2-OXOGLUTARATE OXIDOREDUCTASE SUBUNIT KORA"/>
    <property type="match status" value="1"/>
</dbReference>
<organism evidence="5">
    <name type="scientific">freshwater metagenome</name>
    <dbReference type="NCBI Taxonomy" id="449393"/>
    <lineage>
        <taxon>unclassified sequences</taxon>
        <taxon>metagenomes</taxon>
        <taxon>ecological metagenomes</taxon>
    </lineage>
</organism>
<protein>
    <submittedName>
        <fullName evidence="5">Unannotated protein</fullName>
    </submittedName>
</protein>
<dbReference type="CDD" id="cd07034">
    <property type="entry name" value="TPP_PYR_PFOR_IOR-alpha_like"/>
    <property type="match status" value="1"/>
</dbReference>
<name>A0A6J7RV08_9ZZZZ</name>
<dbReference type="NCBIfam" id="TIGR03710">
    <property type="entry name" value="OAFO_sf"/>
    <property type="match status" value="1"/>
</dbReference>
<evidence type="ECO:0000256" key="1">
    <source>
        <dbReference type="ARBA" id="ARBA00023002"/>
    </source>
</evidence>
<feature type="domain" description="Pyruvate/ketoisovalerate oxidoreductase catalytic" evidence="2">
    <location>
        <begin position="22"/>
        <end position="211"/>
    </location>
</feature>
<accession>A0A6J7RV08</accession>
<proteinExistence type="predicted"/>
<dbReference type="SUPFAM" id="SSF52518">
    <property type="entry name" value="Thiamin diphosphate-binding fold (THDP-binding)"/>
    <property type="match status" value="1"/>
</dbReference>
<evidence type="ECO:0000259" key="3">
    <source>
        <dbReference type="Pfam" id="PF01855"/>
    </source>
</evidence>
<dbReference type="Gene3D" id="3.40.920.10">
    <property type="entry name" value="Pyruvate-ferredoxin oxidoreductase, PFOR, domain III"/>
    <property type="match status" value="1"/>
</dbReference>
<dbReference type="InterPro" id="IPR002869">
    <property type="entry name" value="Pyrv_flavodox_OxRed_cen"/>
</dbReference>
<dbReference type="InterPro" id="IPR022367">
    <property type="entry name" value="2-oxoacid/accept_OxRdtase_asu"/>
</dbReference>
<evidence type="ECO:0000313" key="5">
    <source>
        <dbReference type="EMBL" id="CAB5032210.1"/>
    </source>
</evidence>
<gene>
    <name evidence="4" type="ORF">UFOPK3427_01818</name>
    <name evidence="5" type="ORF">UFOPK4112_01797</name>
</gene>
<dbReference type="Gene3D" id="3.40.50.920">
    <property type="match status" value="1"/>
</dbReference>
<dbReference type="FunFam" id="3.40.50.970:FF:000022">
    <property type="entry name" value="2-oxoglutarate ferredoxin oxidoreductase alpha subunit"/>
    <property type="match status" value="1"/>
</dbReference>
<dbReference type="Pfam" id="PF01855">
    <property type="entry name" value="POR_N"/>
    <property type="match status" value="1"/>
</dbReference>
<dbReference type="InterPro" id="IPR019752">
    <property type="entry name" value="Pyrv/ketoisovalerate_OxRed_cat"/>
</dbReference>